<sequence length="45" mass="4853">NCRDLVGMVVDGAVARWECPGRITADAVETNPMAILFVDMSTTLI</sequence>
<keyword evidence="2" id="KW-1185">Reference proteome</keyword>
<name>K0RN91_THAOC</name>
<reference evidence="1 2" key="1">
    <citation type="journal article" date="2012" name="Genome Biol.">
        <title>Genome and low-iron response of an oceanic diatom adapted to chronic iron limitation.</title>
        <authorList>
            <person name="Lommer M."/>
            <person name="Specht M."/>
            <person name="Roy A.S."/>
            <person name="Kraemer L."/>
            <person name="Andreson R."/>
            <person name="Gutowska M.A."/>
            <person name="Wolf J."/>
            <person name="Bergner S.V."/>
            <person name="Schilhabel M.B."/>
            <person name="Klostermeier U.C."/>
            <person name="Beiko R.G."/>
            <person name="Rosenstiel P."/>
            <person name="Hippler M."/>
            <person name="Laroche J."/>
        </authorList>
    </citation>
    <scope>NUCLEOTIDE SEQUENCE [LARGE SCALE GENOMIC DNA]</scope>
    <source>
        <strain evidence="1 2">CCMP1005</strain>
    </source>
</reference>
<dbReference type="EMBL" id="AGNL01034557">
    <property type="protein sequence ID" value="EJK55203.1"/>
    <property type="molecule type" value="Genomic_DNA"/>
</dbReference>
<evidence type="ECO:0000313" key="1">
    <source>
        <dbReference type="EMBL" id="EJK55203.1"/>
    </source>
</evidence>
<accession>K0RN91</accession>
<dbReference type="AlphaFoldDB" id="K0RN91"/>
<evidence type="ECO:0000313" key="2">
    <source>
        <dbReference type="Proteomes" id="UP000266841"/>
    </source>
</evidence>
<comment type="caution">
    <text evidence="1">The sequence shown here is derived from an EMBL/GenBank/DDBJ whole genome shotgun (WGS) entry which is preliminary data.</text>
</comment>
<proteinExistence type="predicted"/>
<gene>
    <name evidence="1" type="ORF">THAOC_25087</name>
</gene>
<protein>
    <submittedName>
        <fullName evidence="1">Uncharacterized protein</fullName>
    </submittedName>
</protein>
<dbReference type="Proteomes" id="UP000266841">
    <property type="component" value="Unassembled WGS sequence"/>
</dbReference>
<organism evidence="1 2">
    <name type="scientific">Thalassiosira oceanica</name>
    <name type="common">Marine diatom</name>
    <dbReference type="NCBI Taxonomy" id="159749"/>
    <lineage>
        <taxon>Eukaryota</taxon>
        <taxon>Sar</taxon>
        <taxon>Stramenopiles</taxon>
        <taxon>Ochrophyta</taxon>
        <taxon>Bacillariophyta</taxon>
        <taxon>Coscinodiscophyceae</taxon>
        <taxon>Thalassiosirophycidae</taxon>
        <taxon>Thalassiosirales</taxon>
        <taxon>Thalassiosiraceae</taxon>
        <taxon>Thalassiosira</taxon>
    </lineage>
</organism>
<feature type="non-terminal residue" evidence="1">
    <location>
        <position position="1"/>
    </location>
</feature>